<evidence type="ECO:0000313" key="11">
    <source>
        <dbReference type="Proteomes" id="UP000095743"/>
    </source>
</evidence>
<feature type="transmembrane region" description="Helical" evidence="7">
    <location>
        <begin position="68"/>
        <end position="88"/>
    </location>
</feature>
<dbReference type="SMART" id="SM00382">
    <property type="entry name" value="AAA"/>
    <property type="match status" value="1"/>
</dbReference>
<feature type="domain" description="ABC transporter" evidence="8">
    <location>
        <begin position="352"/>
        <end position="589"/>
    </location>
</feature>
<keyword evidence="4" id="KW-0067">ATP-binding</keyword>
<dbReference type="Gene3D" id="3.40.50.300">
    <property type="entry name" value="P-loop containing nucleotide triphosphate hydrolases"/>
    <property type="match status" value="1"/>
</dbReference>
<dbReference type="KEGG" id="gfe:Gferi_05305"/>
<dbReference type="InterPro" id="IPR011527">
    <property type="entry name" value="ABC1_TM_dom"/>
</dbReference>
<dbReference type="PROSITE" id="PS50929">
    <property type="entry name" value="ABC_TM1F"/>
    <property type="match status" value="1"/>
</dbReference>
<dbReference type="STRING" id="1424294.Gferi_05305"/>
<dbReference type="PROSITE" id="PS00211">
    <property type="entry name" value="ABC_TRANSPORTER_1"/>
    <property type="match status" value="1"/>
</dbReference>
<keyword evidence="3" id="KW-0547">Nucleotide-binding</keyword>
<dbReference type="RefSeq" id="WP_069974591.1">
    <property type="nucleotide sequence ID" value="NZ_CP017269.1"/>
</dbReference>
<evidence type="ECO:0000256" key="7">
    <source>
        <dbReference type="SAM" id="Phobius"/>
    </source>
</evidence>
<dbReference type="InterPro" id="IPR003593">
    <property type="entry name" value="AAA+_ATPase"/>
</dbReference>
<evidence type="ECO:0000256" key="1">
    <source>
        <dbReference type="ARBA" id="ARBA00004651"/>
    </source>
</evidence>
<dbReference type="InterPro" id="IPR017871">
    <property type="entry name" value="ABC_transporter-like_CS"/>
</dbReference>
<sequence>MEFNFFQLPEENPLRIKSYLKKYKKQFIIQAVAGILYNTVIVAGPILLGKALDAAGTLEKHGVSRENIRRLVMYCLLFVGITIFFQYARYVKRWYLRDMSNRIACDMRAGILSKTLEQSMTRLDRESVGDLMSRTVGDVEQVVSTMQSTINEAWDTWLLMISYYAVLLYYDPMITLVCSIPIPIAIYAAEAVRHPLYRFSTNSRKSASVVSSHLQKTLNGLTTLRLFGREDIENERLKAYSRDQMHWNIKTSLLQTGMMPVYSTLASLGVIGVIGLGGNQVISGRWSLGQFTAFLMMFIAMSTRTWVAARVFNQFHTAKASWDRIKEKLNAAVLNEEISVTREKEQIDVPDIKIENMDFKYTNNTQNVLKNISFTGKKGMMVGITGPVGAGKSALATVLTGLYPYEGSIKIFGRELSDLDSRERKAMIACSGQDAFLFSSSIEENIAFKVLDEDSPEYERLQKILYITALSDDIELFPNGIQTVVGEKGIRISGGQKQRISIARALYADTPVIILDDPFSAVDIGTEQRMIERMRQELKDKTIFLFSHRLEIFKHIDQILVLDQGRLLEQGDHCTLMQADGIYQKIFNAQKWMEGEK</sequence>
<accession>A0A1D8GDN0</accession>
<keyword evidence="11" id="KW-1185">Reference proteome</keyword>
<evidence type="ECO:0000313" key="10">
    <source>
        <dbReference type="EMBL" id="AOT69025.1"/>
    </source>
</evidence>
<dbReference type="InterPro" id="IPR027417">
    <property type="entry name" value="P-loop_NTPase"/>
</dbReference>
<proteinExistence type="predicted"/>
<dbReference type="Proteomes" id="UP000095743">
    <property type="component" value="Chromosome"/>
</dbReference>
<dbReference type="GO" id="GO:0016887">
    <property type="term" value="F:ATP hydrolysis activity"/>
    <property type="evidence" value="ECO:0007669"/>
    <property type="project" value="InterPro"/>
</dbReference>
<evidence type="ECO:0000259" key="9">
    <source>
        <dbReference type="PROSITE" id="PS50929"/>
    </source>
</evidence>
<organism evidence="10 11">
    <name type="scientific">Geosporobacter ferrireducens</name>
    <dbReference type="NCBI Taxonomy" id="1424294"/>
    <lineage>
        <taxon>Bacteria</taxon>
        <taxon>Bacillati</taxon>
        <taxon>Bacillota</taxon>
        <taxon>Clostridia</taxon>
        <taxon>Peptostreptococcales</taxon>
        <taxon>Thermotaleaceae</taxon>
        <taxon>Geosporobacter</taxon>
    </lineage>
</organism>
<evidence type="ECO:0000256" key="6">
    <source>
        <dbReference type="ARBA" id="ARBA00023136"/>
    </source>
</evidence>
<comment type="subcellular location">
    <subcellularLocation>
        <location evidence="1">Cell membrane</location>
        <topology evidence="1">Multi-pass membrane protein</topology>
    </subcellularLocation>
</comment>
<dbReference type="GO" id="GO:0005524">
    <property type="term" value="F:ATP binding"/>
    <property type="evidence" value="ECO:0007669"/>
    <property type="project" value="UniProtKB-KW"/>
</dbReference>
<feature type="domain" description="ABC transmembrane type-1" evidence="9">
    <location>
        <begin position="28"/>
        <end position="317"/>
    </location>
</feature>
<dbReference type="CDD" id="cd07346">
    <property type="entry name" value="ABC_6TM_exporters"/>
    <property type="match status" value="1"/>
</dbReference>
<evidence type="ECO:0008006" key="12">
    <source>
        <dbReference type="Google" id="ProtNLM"/>
    </source>
</evidence>
<dbReference type="InterPro" id="IPR036640">
    <property type="entry name" value="ABC1_TM_sf"/>
</dbReference>
<dbReference type="GO" id="GO:0015421">
    <property type="term" value="F:ABC-type oligopeptide transporter activity"/>
    <property type="evidence" value="ECO:0007669"/>
    <property type="project" value="TreeGrafter"/>
</dbReference>
<dbReference type="Pfam" id="PF00664">
    <property type="entry name" value="ABC_membrane"/>
    <property type="match status" value="1"/>
</dbReference>
<evidence type="ECO:0000256" key="4">
    <source>
        <dbReference type="ARBA" id="ARBA00022840"/>
    </source>
</evidence>
<dbReference type="InterPro" id="IPR003439">
    <property type="entry name" value="ABC_transporter-like_ATP-bd"/>
</dbReference>
<feature type="transmembrane region" description="Helical" evidence="7">
    <location>
        <begin position="257"/>
        <end position="276"/>
    </location>
</feature>
<protein>
    <recommendedName>
        <fullName evidence="12">ABC transporter ATP-binding protein</fullName>
    </recommendedName>
</protein>
<dbReference type="AlphaFoldDB" id="A0A1D8GDN0"/>
<reference evidence="10 11" key="1">
    <citation type="submission" date="2016-09" db="EMBL/GenBank/DDBJ databases">
        <title>Genomic analysis reveals versatility of anaerobic energy metabolism of Geosporobacter ferrireducens IRF9 of phylum Firmicutes.</title>
        <authorList>
            <person name="Kim S.-J."/>
        </authorList>
    </citation>
    <scope>NUCLEOTIDE SEQUENCE [LARGE SCALE GENOMIC DNA]</scope>
    <source>
        <strain evidence="10 11">IRF9</strain>
    </source>
</reference>
<keyword evidence="5 7" id="KW-1133">Transmembrane helix</keyword>
<dbReference type="EMBL" id="CP017269">
    <property type="protein sequence ID" value="AOT69025.1"/>
    <property type="molecule type" value="Genomic_DNA"/>
</dbReference>
<dbReference type="PANTHER" id="PTHR43394:SF1">
    <property type="entry name" value="ATP-BINDING CASSETTE SUB-FAMILY B MEMBER 10, MITOCHONDRIAL"/>
    <property type="match status" value="1"/>
</dbReference>
<dbReference type="InterPro" id="IPR039421">
    <property type="entry name" value="Type_1_exporter"/>
</dbReference>
<evidence type="ECO:0000256" key="5">
    <source>
        <dbReference type="ARBA" id="ARBA00022989"/>
    </source>
</evidence>
<dbReference type="Pfam" id="PF00005">
    <property type="entry name" value="ABC_tran"/>
    <property type="match status" value="1"/>
</dbReference>
<dbReference type="SUPFAM" id="SSF90123">
    <property type="entry name" value="ABC transporter transmembrane region"/>
    <property type="match status" value="1"/>
</dbReference>
<evidence type="ECO:0000256" key="2">
    <source>
        <dbReference type="ARBA" id="ARBA00022692"/>
    </source>
</evidence>
<dbReference type="SUPFAM" id="SSF52540">
    <property type="entry name" value="P-loop containing nucleoside triphosphate hydrolases"/>
    <property type="match status" value="1"/>
</dbReference>
<dbReference type="OrthoDB" id="9806127at2"/>
<feature type="transmembrane region" description="Helical" evidence="7">
    <location>
        <begin position="288"/>
        <end position="307"/>
    </location>
</feature>
<dbReference type="PROSITE" id="PS50893">
    <property type="entry name" value="ABC_TRANSPORTER_2"/>
    <property type="match status" value="1"/>
</dbReference>
<evidence type="ECO:0000256" key="3">
    <source>
        <dbReference type="ARBA" id="ARBA00022741"/>
    </source>
</evidence>
<gene>
    <name evidence="10" type="ORF">Gferi_05305</name>
</gene>
<dbReference type="Gene3D" id="1.20.1560.10">
    <property type="entry name" value="ABC transporter type 1, transmembrane domain"/>
    <property type="match status" value="1"/>
</dbReference>
<name>A0A1D8GDN0_9FIRM</name>
<feature type="transmembrane region" description="Helical" evidence="7">
    <location>
        <begin position="27"/>
        <end position="48"/>
    </location>
</feature>
<keyword evidence="6 7" id="KW-0472">Membrane</keyword>
<keyword evidence="2 7" id="KW-0812">Transmembrane</keyword>
<evidence type="ECO:0000259" key="8">
    <source>
        <dbReference type="PROSITE" id="PS50893"/>
    </source>
</evidence>
<feature type="transmembrane region" description="Helical" evidence="7">
    <location>
        <begin position="167"/>
        <end position="189"/>
    </location>
</feature>
<dbReference type="GO" id="GO:0005886">
    <property type="term" value="C:plasma membrane"/>
    <property type="evidence" value="ECO:0007669"/>
    <property type="project" value="UniProtKB-SubCell"/>
</dbReference>
<dbReference type="PANTHER" id="PTHR43394">
    <property type="entry name" value="ATP-DEPENDENT PERMEASE MDL1, MITOCHONDRIAL"/>
    <property type="match status" value="1"/>
</dbReference>